<protein>
    <submittedName>
        <fullName evidence="1">Uncharacterized protein</fullName>
    </submittedName>
</protein>
<proteinExistence type="predicted"/>
<dbReference type="Proteomes" id="UP001549098">
    <property type="component" value="Unassembled WGS sequence"/>
</dbReference>
<evidence type="ECO:0000313" key="2">
    <source>
        <dbReference type="Proteomes" id="UP001549098"/>
    </source>
</evidence>
<keyword evidence="2" id="KW-1185">Reference proteome</keyword>
<evidence type="ECO:0000313" key="1">
    <source>
        <dbReference type="EMBL" id="MET3548332.1"/>
    </source>
</evidence>
<name>A0ABV2F997_9BACL</name>
<accession>A0ABV2F997</accession>
<sequence length="84" mass="9818">MFALLSLLIRCIYHVHFWKDHHVVRWRGQGLGGNGVEILSWMVYVEKCDYTGLGNTMFFSNGSVVYNQLTTILFTYDNEWRTAP</sequence>
<gene>
    <name evidence="1" type="ORF">ABID47_004962</name>
</gene>
<comment type="caution">
    <text evidence="1">The sequence shown here is derived from an EMBL/GenBank/DDBJ whole genome shotgun (WGS) entry which is preliminary data.</text>
</comment>
<reference evidence="1 2" key="1">
    <citation type="submission" date="2024-06" db="EMBL/GenBank/DDBJ databases">
        <title>Genomic Encyclopedia of Type Strains, Phase IV (KMG-IV): sequencing the most valuable type-strain genomes for metagenomic binning, comparative biology and taxonomic classification.</title>
        <authorList>
            <person name="Goeker M."/>
        </authorList>
    </citation>
    <scope>NUCLEOTIDE SEQUENCE [LARGE SCALE GENOMIC DNA]</scope>
    <source>
        <strain evidence="1 2">DSM 17253</strain>
    </source>
</reference>
<organism evidence="1 2">
    <name type="scientific">Paenibacillus favisporus</name>
    <dbReference type="NCBI Taxonomy" id="221028"/>
    <lineage>
        <taxon>Bacteria</taxon>
        <taxon>Bacillati</taxon>
        <taxon>Bacillota</taxon>
        <taxon>Bacilli</taxon>
        <taxon>Bacillales</taxon>
        <taxon>Paenibacillaceae</taxon>
        <taxon>Paenibacillus</taxon>
    </lineage>
</organism>
<dbReference type="EMBL" id="JBEPLV010000006">
    <property type="protein sequence ID" value="MET3548332.1"/>
    <property type="molecule type" value="Genomic_DNA"/>
</dbReference>